<dbReference type="GO" id="GO:0008608">
    <property type="term" value="P:attachment of spindle microtubules to kinetochore"/>
    <property type="evidence" value="ECO:0007669"/>
    <property type="project" value="InterPro"/>
</dbReference>
<dbReference type="Proteomes" id="UP000736335">
    <property type="component" value="Unassembled WGS sequence"/>
</dbReference>
<evidence type="ECO:0000256" key="5">
    <source>
        <dbReference type="ARBA" id="ARBA00016329"/>
    </source>
</evidence>
<evidence type="ECO:0000256" key="11">
    <source>
        <dbReference type="ARBA" id="ARBA00023328"/>
    </source>
</evidence>
<reference evidence="14" key="2">
    <citation type="submission" date="2020-11" db="EMBL/GenBank/DDBJ databases">
        <authorList>
            <consortium name="DOE Joint Genome Institute"/>
            <person name="Kuo A."/>
            <person name="Miyauchi S."/>
            <person name="Kiss E."/>
            <person name="Drula E."/>
            <person name="Kohler A."/>
            <person name="Sanchez-Garcia M."/>
            <person name="Andreopoulos B."/>
            <person name="Barry K.W."/>
            <person name="Bonito G."/>
            <person name="Buee M."/>
            <person name="Carver A."/>
            <person name="Chen C."/>
            <person name="Cichocki N."/>
            <person name="Clum A."/>
            <person name="Culley D."/>
            <person name="Crous P.W."/>
            <person name="Fauchery L."/>
            <person name="Girlanda M."/>
            <person name="Hayes R."/>
            <person name="Keri Z."/>
            <person name="Labutti K."/>
            <person name="Lipzen A."/>
            <person name="Lombard V."/>
            <person name="Magnuson J."/>
            <person name="Maillard F."/>
            <person name="Morin E."/>
            <person name="Murat C."/>
            <person name="Nolan M."/>
            <person name="Ohm R."/>
            <person name="Pangilinan J."/>
            <person name="Pereira M."/>
            <person name="Perotto S."/>
            <person name="Peter M."/>
            <person name="Riley R."/>
            <person name="Sitrit Y."/>
            <person name="Stielow B."/>
            <person name="Szollosi G."/>
            <person name="Zifcakova L."/>
            <person name="Stursova M."/>
            <person name="Spatafora J.W."/>
            <person name="Tedersoo L."/>
            <person name="Vaario L.-M."/>
            <person name="Yamada A."/>
            <person name="Yan M."/>
            <person name="Wang P."/>
            <person name="Xu J."/>
            <person name="Bruns T."/>
            <person name="Baldrian P."/>
            <person name="Vilgalys R."/>
            <person name="Henrissat B."/>
            <person name="Grigoriev I.V."/>
            <person name="Hibbett D."/>
            <person name="Nagy L.G."/>
            <person name="Martin F.M."/>
        </authorList>
    </citation>
    <scope>NUCLEOTIDE SEQUENCE</scope>
    <source>
        <strain evidence="14">UH-Tt-Lm1</strain>
    </source>
</reference>
<keyword evidence="11" id="KW-0137">Centromere</keyword>
<keyword evidence="15" id="KW-1185">Reference proteome</keyword>
<dbReference type="OrthoDB" id="3361333at2759"/>
<evidence type="ECO:0000256" key="6">
    <source>
        <dbReference type="ARBA" id="ARBA00022454"/>
    </source>
</evidence>
<evidence type="ECO:0000256" key="9">
    <source>
        <dbReference type="ARBA" id="ARBA00023212"/>
    </source>
</evidence>
<keyword evidence="13" id="KW-0175">Coiled coil</keyword>
<evidence type="ECO:0000256" key="1">
    <source>
        <dbReference type="ARBA" id="ARBA00004123"/>
    </source>
</evidence>
<name>A0A9P6H9W6_9AGAM</name>
<dbReference type="PANTHER" id="PTHR28262">
    <property type="entry name" value="DASH COMPLEX SUBUNIT SPC19"/>
    <property type="match status" value="1"/>
</dbReference>
<keyword evidence="7" id="KW-0963">Cytoplasm</keyword>
<evidence type="ECO:0000256" key="3">
    <source>
        <dbReference type="ARBA" id="ARBA00004629"/>
    </source>
</evidence>
<keyword evidence="10" id="KW-0539">Nucleus</keyword>
<dbReference type="GO" id="GO:0042729">
    <property type="term" value="C:DASH complex"/>
    <property type="evidence" value="ECO:0007669"/>
    <property type="project" value="InterPro"/>
</dbReference>
<proteinExistence type="inferred from homology"/>
<dbReference type="EMBL" id="WIUZ02000012">
    <property type="protein sequence ID" value="KAF9782227.1"/>
    <property type="molecule type" value="Genomic_DNA"/>
</dbReference>
<accession>A0A9P6H9W6</accession>
<protein>
    <recommendedName>
        <fullName evidence="5">DASH complex subunit SPC19</fullName>
    </recommendedName>
    <alternativeName>
        <fullName evidence="12">Outer kinetochore protein SPC19</fullName>
    </alternativeName>
</protein>
<keyword evidence="8" id="KW-0995">Kinetochore</keyword>
<evidence type="ECO:0000256" key="4">
    <source>
        <dbReference type="ARBA" id="ARBA00008952"/>
    </source>
</evidence>
<dbReference type="GO" id="GO:0005876">
    <property type="term" value="C:spindle microtubule"/>
    <property type="evidence" value="ECO:0007669"/>
    <property type="project" value="InterPro"/>
</dbReference>
<evidence type="ECO:0000313" key="14">
    <source>
        <dbReference type="EMBL" id="KAF9782227.1"/>
    </source>
</evidence>
<evidence type="ECO:0000256" key="7">
    <source>
        <dbReference type="ARBA" id="ARBA00022490"/>
    </source>
</evidence>
<dbReference type="AlphaFoldDB" id="A0A9P6H9W6"/>
<dbReference type="InterPro" id="IPR013251">
    <property type="entry name" value="DASH_Spc19"/>
</dbReference>
<dbReference type="Pfam" id="PF08287">
    <property type="entry name" value="DASH_Spc19"/>
    <property type="match status" value="1"/>
</dbReference>
<reference evidence="14" key="1">
    <citation type="journal article" date="2020" name="Nat. Commun.">
        <title>Large-scale genome sequencing of mycorrhizal fungi provides insights into the early evolution of symbiotic traits.</title>
        <authorList>
            <person name="Miyauchi S."/>
            <person name="Kiss E."/>
            <person name="Kuo A."/>
            <person name="Drula E."/>
            <person name="Kohler A."/>
            <person name="Sanchez-Garcia M."/>
            <person name="Morin E."/>
            <person name="Andreopoulos B."/>
            <person name="Barry K.W."/>
            <person name="Bonito G."/>
            <person name="Buee M."/>
            <person name="Carver A."/>
            <person name="Chen C."/>
            <person name="Cichocki N."/>
            <person name="Clum A."/>
            <person name="Culley D."/>
            <person name="Crous P.W."/>
            <person name="Fauchery L."/>
            <person name="Girlanda M."/>
            <person name="Hayes R.D."/>
            <person name="Keri Z."/>
            <person name="LaButti K."/>
            <person name="Lipzen A."/>
            <person name="Lombard V."/>
            <person name="Magnuson J."/>
            <person name="Maillard F."/>
            <person name="Murat C."/>
            <person name="Nolan M."/>
            <person name="Ohm R.A."/>
            <person name="Pangilinan J."/>
            <person name="Pereira M.F."/>
            <person name="Perotto S."/>
            <person name="Peter M."/>
            <person name="Pfister S."/>
            <person name="Riley R."/>
            <person name="Sitrit Y."/>
            <person name="Stielow J.B."/>
            <person name="Szollosi G."/>
            <person name="Zifcakova L."/>
            <person name="Stursova M."/>
            <person name="Spatafora J.W."/>
            <person name="Tedersoo L."/>
            <person name="Vaario L.M."/>
            <person name="Yamada A."/>
            <person name="Yan M."/>
            <person name="Wang P."/>
            <person name="Xu J."/>
            <person name="Bruns T."/>
            <person name="Baldrian P."/>
            <person name="Vilgalys R."/>
            <person name="Dunand C."/>
            <person name="Henrissat B."/>
            <person name="Grigoriev I.V."/>
            <person name="Hibbett D."/>
            <person name="Nagy L.G."/>
            <person name="Martin F.M."/>
        </authorList>
    </citation>
    <scope>NUCLEOTIDE SEQUENCE</scope>
    <source>
        <strain evidence="14">UH-Tt-Lm1</strain>
    </source>
</reference>
<evidence type="ECO:0000256" key="10">
    <source>
        <dbReference type="ARBA" id="ARBA00023242"/>
    </source>
</evidence>
<keyword evidence="6" id="KW-0158">Chromosome</keyword>
<sequence>MLHARLSTRPTSFRKSNITAISEYPPQLGDDNSNYTANLRDCVLALGDCGKQAAQAKQILHNGCADLPRIQRVVHHEKYFTLVSENTVREYKSDLREVIEPQVNELIERAEKGLRVLERREASLKARVESMSSRPASRLGGVNTTGMDKLEARKLQMLVSQRKQLEEELLVLEDEILNAERKPLPKSRK</sequence>
<feature type="coiled-coil region" evidence="13">
    <location>
        <begin position="107"/>
        <end position="182"/>
    </location>
</feature>
<evidence type="ECO:0000256" key="8">
    <source>
        <dbReference type="ARBA" id="ARBA00022838"/>
    </source>
</evidence>
<evidence type="ECO:0000256" key="12">
    <source>
        <dbReference type="ARBA" id="ARBA00032583"/>
    </source>
</evidence>
<gene>
    <name evidence="14" type="ORF">BJ322DRAFT_204646</name>
</gene>
<evidence type="ECO:0000256" key="13">
    <source>
        <dbReference type="SAM" id="Coils"/>
    </source>
</evidence>
<evidence type="ECO:0000313" key="15">
    <source>
        <dbReference type="Proteomes" id="UP000736335"/>
    </source>
</evidence>
<keyword evidence="9" id="KW-0206">Cytoskeleton</keyword>
<comment type="similarity">
    <text evidence="4">Belongs to the DASH complex SPC19 family.</text>
</comment>
<comment type="caution">
    <text evidence="14">The sequence shown here is derived from an EMBL/GenBank/DDBJ whole genome shotgun (WGS) entry which is preliminary data.</text>
</comment>
<evidence type="ECO:0000256" key="2">
    <source>
        <dbReference type="ARBA" id="ARBA00004186"/>
    </source>
</evidence>
<comment type="subcellular location">
    <subcellularLocation>
        <location evidence="3">Chromosome</location>
        <location evidence="3">Centromere</location>
        <location evidence="3">Kinetochore</location>
    </subcellularLocation>
    <subcellularLocation>
        <location evidence="2">Cytoplasm</location>
        <location evidence="2">Cytoskeleton</location>
        <location evidence="2">Spindle</location>
    </subcellularLocation>
    <subcellularLocation>
        <location evidence="1">Nucleus</location>
    </subcellularLocation>
</comment>
<organism evidence="14 15">
    <name type="scientific">Thelephora terrestris</name>
    <dbReference type="NCBI Taxonomy" id="56493"/>
    <lineage>
        <taxon>Eukaryota</taxon>
        <taxon>Fungi</taxon>
        <taxon>Dikarya</taxon>
        <taxon>Basidiomycota</taxon>
        <taxon>Agaricomycotina</taxon>
        <taxon>Agaricomycetes</taxon>
        <taxon>Thelephorales</taxon>
        <taxon>Thelephoraceae</taxon>
        <taxon>Thelephora</taxon>
    </lineage>
</organism>
<dbReference type="PANTHER" id="PTHR28262:SF1">
    <property type="entry name" value="DASH COMPLEX SUBUNIT SPC19"/>
    <property type="match status" value="1"/>
</dbReference>